<name>J9DKA5_EDHAE</name>
<comment type="caution">
    <text evidence="2">The sequence shown here is derived from an EMBL/GenBank/DDBJ whole genome shotgun (WGS) entry which is preliminary data.</text>
</comment>
<dbReference type="EMBL" id="AFBI03000112">
    <property type="protein sequence ID" value="EJW01807.2"/>
    <property type="molecule type" value="Genomic_DNA"/>
</dbReference>
<feature type="transmembrane region" description="Helical" evidence="1">
    <location>
        <begin position="21"/>
        <end position="43"/>
    </location>
</feature>
<evidence type="ECO:0000313" key="2">
    <source>
        <dbReference type="EMBL" id="EJW01807.2"/>
    </source>
</evidence>
<dbReference type="InParanoid" id="J9DKA5"/>
<keyword evidence="1" id="KW-0472">Membrane</keyword>
<keyword evidence="3" id="KW-1185">Reference proteome</keyword>
<sequence length="292" mass="34886">MKFFLSKLFLKMPSKMRKKIFLKWFKVVIVVIGLSLFLFAIFFKDEILYKFRKQRNIASWMQEINKNLQEQKNYNELKDTFDFLMNSQNIFCGFINYKKLNILHFFVLKPDSLVDIEEIHKKLEDIQQKDTTTREEYHMWLDKTLKTTEHYSLYVTNAIFFDSELHESSSNCEKIHTDYLGKFNDKDSTPPSAKKTMICVLKEMIFYKKNSFAIFVISPENLQIYKFVLADNQMQLKTSPQMTKLNIENKKNEGDLEFKKELLLILEKGLPVMTHERSSRIDKFGTFYIEIV</sequence>
<dbReference type="HOGENOM" id="CLU_990538_0_0_1"/>
<keyword evidence="1" id="KW-0812">Transmembrane</keyword>
<evidence type="ECO:0000313" key="3">
    <source>
        <dbReference type="Proteomes" id="UP000003163"/>
    </source>
</evidence>
<reference evidence="3" key="2">
    <citation type="submission" date="2015-07" db="EMBL/GenBank/DDBJ databases">
        <title>Contrasting host-pathogen interactions and genome evolution in two generalist and specialist microsporidian pathogens of mosquitoes.</title>
        <authorList>
            <consortium name="The Broad Institute Genomics Platform"/>
            <consortium name="The Broad Institute Genome Sequencing Center for Infectious Disease"/>
            <person name="Cuomo C.A."/>
            <person name="Sanscrainte N.D."/>
            <person name="Goldberg J.M."/>
            <person name="Heiman D."/>
            <person name="Young S."/>
            <person name="Zeng Q."/>
            <person name="Becnel J.J."/>
            <person name="Birren B.W."/>
        </authorList>
    </citation>
    <scope>NUCLEOTIDE SEQUENCE [LARGE SCALE GENOMIC DNA]</scope>
    <source>
        <strain evidence="3">USNM 41457</strain>
    </source>
</reference>
<accession>J9DKA5</accession>
<evidence type="ECO:0000256" key="1">
    <source>
        <dbReference type="SAM" id="Phobius"/>
    </source>
</evidence>
<protein>
    <submittedName>
        <fullName evidence="2">Uncharacterized protein</fullName>
    </submittedName>
</protein>
<organism evidence="2 3">
    <name type="scientific">Edhazardia aedis (strain USNM 41457)</name>
    <name type="common">Microsporidian parasite</name>
    <dbReference type="NCBI Taxonomy" id="1003232"/>
    <lineage>
        <taxon>Eukaryota</taxon>
        <taxon>Fungi</taxon>
        <taxon>Fungi incertae sedis</taxon>
        <taxon>Microsporidia</taxon>
        <taxon>Edhazardia</taxon>
    </lineage>
</organism>
<gene>
    <name evidence="2" type="ORF">EDEG_03697</name>
</gene>
<dbReference type="VEuPathDB" id="MicrosporidiaDB:EDEG_03697"/>
<dbReference type="AlphaFoldDB" id="J9DKA5"/>
<keyword evidence="1" id="KW-1133">Transmembrane helix</keyword>
<proteinExistence type="predicted"/>
<dbReference type="Proteomes" id="UP000003163">
    <property type="component" value="Unassembled WGS sequence"/>
</dbReference>
<reference evidence="2 3" key="1">
    <citation type="submission" date="2011-08" db="EMBL/GenBank/DDBJ databases">
        <authorList>
            <person name="Liu Z.J."/>
            <person name="Shi F.L."/>
            <person name="Lu J.Q."/>
            <person name="Li M."/>
            <person name="Wang Z.L."/>
        </authorList>
    </citation>
    <scope>NUCLEOTIDE SEQUENCE [LARGE SCALE GENOMIC DNA]</scope>
    <source>
        <strain evidence="2 3">USNM 41457</strain>
    </source>
</reference>